<dbReference type="Proteomes" id="UP000294847">
    <property type="component" value="Chromosome 1"/>
</dbReference>
<evidence type="ECO:0000313" key="2">
    <source>
        <dbReference type="Proteomes" id="UP000294847"/>
    </source>
</evidence>
<protein>
    <submittedName>
        <fullName evidence="1">Uncharacterized protein</fullName>
    </submittedName>
</protein>
<reference evidence="1 2" key="1">
    <citation type="journal article" date="2019" name="Mol. Biol. Evol.">
        <title>Blast fungal genomes show frequent chromosomal changes, gene gains and losses, and effector gene turnover.</title>
        <authorList>
            <person name="Gomez Luciano L.B."/>
            <person name="Jason Tsai I."/>
            <person name="Chuma I."/>
            <person name="Tosa Y."/>
            <person name="Chen Y.H."/>
            <person name="Li J.Y."/>
            <person name="Li M.Y."/>
            <person name="Jade Lu M.Y."/>
            <person name="Nakayashiki H."/>
            <person name="Li W.H."/>
        </authorList>
    </citation>
    <scope>NUCLEOTIDE SEQUENCE [LARGE SCALE GENOMIC DNA]</scope>
    <source>
        <strain evidence="1">MZ5-1-6</strain>
    </source>
</reference>
<dbReference type="EMBL" id="CP034204">
    <property type="protein sequence ID" value="QBZ53304.1"/>
    <property type="molecule type" value="Genomic_DNA"/>
</dbReference>
<organism evidence="1 2">
    <name type="scientific">Pyricularia oryzae</name>
    <name type="common">Rice blast fungus</name>
    <name type="synonym">Magnaporthe oryzae</name>
    <dbReference type="NCBI Taxonomy" id="318829"/>
    <lineage>
        <taxon>Eukaryota</taxon>
        <taxon>Fungi</taxon>
        <taxon>Dikarya</taxon>
        <taxon>Ascomycota</taxon>
        <taxon>Pezizomycotina</taxon>
        <taxon>Sordariomycetes</taxon>
        <taxon>Sordariomycetidae</taxon>
        <taxon>Magnaporthales</taxon>
        <taxon>Pyriculariaceae</taxon>
        <taxon>Pyricularia</taxon>
    </lineage>
</organism>
<proteinExistence type="predicted"/>
<gene>
    <name evidence="1" type="ORF">PoMZ_08980</name>
</gene>
<name>A0A4P7N0P3_PYROR</name>
<evidence type="ECO:0000313" key="1">
    <source>
        <dbReference type="EMBL" id="QBZ53304.1"/>
    </source>
</evidence>
<sequence>MFVKHNAHKILGLHLIHGHFRLHKNRILVGTNFENPAGRWTKATKFHALQDTRYHGHIFVVTGGAEGMLAYEFQEGPLPDMSAVNPDFISEFINYILTHKLAGLLGLQVLCDAKPSMMELVIDEGTVMIELDAVKNTVPTRQTGWMFEAIGGNPRVCQANETHAKMNSGNHKVYNAGKPFPILEDIADLKAALADAGVI</sequence>
<dbReference type="AlphaFoldDB" id="A0A4P7N0P3"/>
<accession>A0A4P7N0P3</accession>